<reference evidence="2" key="2">
    <citation type="submission" date="2011-02" db="EMBL/GenBank/DDBJ databases">
        <authorList>
            <person name="MacLean D."/>
        </authorList>
    </citation>
    <scope>NUCLEOTIDE SEQUENCE</scope>
</reference>
<sequence>MFPERTSLLPFLMYTTLIDSAMKSSLKAGVAGAVAGIFGKLASEREVAGIPLVLKHCRLDAGADDFACNWMPVGIQITCLLCMLGMNTLMFRYFLSALQESDSLTSTISSFSTNFVVTAIGGFWLFHEDLNIQWTFGAIVILLGMFLLIYGESGSGKGENRKQ</sequence>
<gene>
    <name evidence="2" type="primary">AlNc14C26G2561</name>
    <name evidence="2" type="ORF">ALNC14_029630</name>
</gene>
<keyword evidence="1" id="KW-1133">Transmembrane helix</keyword>
<keyword evidence="1" id="KW-0472">Membrane</keyword>
<name>F0W6S5_9STRA</name>
<reference evidence="2" key="1">
    <citation type="journal article" date="2011" name="PLoS Biol.">
        <title>Gene gain and loss during evolution of obligate parasitism in the white rust pathogen of Arabidopsis thaliana.</title>
        <authorList>
            <person name="Kemen E."/>
            <person name="Gardiner A."/>
            <person name="Schultz-Larsen T."/>
            <person name="Kemen A.C."/>
            <person name="Balmuth A.L."/>
            <person name="Robert-Seilaniantz A."/>
            <person name="Bailey K."/>
            <person name="Holub E."/>
            <person name="Studholme D.J."/>
            <person name="Maclean D."/>
            <person name="Jones J.D."/>
        </authorList>
    </citation>
    <scope>NUCLEOTIDE SEQUENCE</scope>
</reference>
<keyword evidence="1" id="KW-0812">Transmembrane</keyword>
<dbReference type="PANTHER" id="PTHR31965">
    <property type="entry name" value="TRANSMEMBRANE PROTEIN 42"/>
    <property type="match status" value="1"/>
</dbReference>
<evidence type="ECO:0000256" key="1">
    <source>
        <dbReference type="SAM" id="Phobius"/>
    </source>
</evidence>
<feature type="transmembrane region" description="Helical" evidence="1">
    <location>
        <begin position="132"/>
        <end position="151"/>
    </location>
</feature>
<dbReference type="PANTHER" id="PTHR31965:SF1">
    <property type="entry name" value="TRANSMEMBRANE PROTEIN 42"/>
    <property type="match status" value="1"/>
</dbReference>
<dbReference type="InterPro" id="IPR037185">
    <property type="entry name" value="EmrE-like"/>
</dbReference>
<evidence type="ECO:0000313" key="2">
    <source>
        <dbReference type="EMBL" id="CCA16820.1"/>
    </source>
</evidence>
<dbReference type="EMBL" id="FR824071">
    <property type="protein sequence ID" value="CCA16820.1"/>
    <property type="molecule type" value="Genomic_DNA"/>
</dbReference>
<dbReference type="HOGENOM" id="CLU_076687_3_1_1"/>
<accession>F0W6S5</accession>
<protein>
    <submittedName>
        <fullName evidence="2">AlNc14C26G2561 protein</fullName>
    </submittedName>
</protein>
<dbReference type="SUPFAM" id="SSF103481">
    <property type="entry name" value="Multidrug resistance efflux transporter EmrE"/>
    <property type="match status" value="1"/>
</dbReference>
<proteinExistence type="predicted"/>
<feature type="transmembrane region" description="Helical" evidence="1">
    <location>
        <begin position="107"/>
        <end position="126"/>
    </location>
</feature>
<dbReference type="AlphaFoldDB" id="F0W6S5"/>
<dbReference type="InterPro" id="IPR039632">
    <property type="entry name" value="TMEM42"/>
</dbReference>
<feature type="transmembrane region" description="Helical" evidence="1">
    <location>
        <begin position="73"/>
        <end position="95"/>
    </location>
</feature>
<organism evidence="2">
    <name type="scientific">Albugo laibachii Nc14</name>
    <dbReference type="NCBI Taxonomy" id="890382"/>
    <lineage>
        <taxon>Eukaryota</taxon>
        <taxon>Sar</taxon>
        <taxon>Stramenopiles</taxon>
        <taxon>Oomycota</taxon>
        <taxon>Peronosporomycetes</taxon>
        <taxon>Albuginales</taxon>
        <taxon>Albuginaceae</taxon>
        <taxon>Albugo</taxon>
    </lineage>
</organism>